<dbReference type="Proteomes" id="UP000428260">
    <property type="component" value="Chromosome"/>
</dbReference>
<keyword evidence="1" id="KW-1133">Transmembrane helix</keyword>
<dbReference type="EMBL" id="CP046401">
    <property type="protein sequence ID" value="QGY46486.1"/>
    <property type="molecule type" value="Genomic_DNA"/>
</dbReference>
<protein>
    <submittedName>
        <fullName evidence="3">Acyl-CoA desaturase</fullName>
    </submittedName>
</protein>
<dbReference type="KEGG" id="mcos:GM418_23330"/>
<evidence type="ECO:0000313" key="3">
    <source>
        <dbReference type="EMBL" id="QGY46486.1"/>
    </source>
</evidence>
<dbReference type="AlphaFoldDB" id="A0A6I6JTZ1"/>
<feature type="domain" description="Fatty acid desaturase" evidence="2">
    <location>
        <begin position="65"/>
        <end position="338"/>
    </location>
</feature>
<feature type="transmembrane region" description="Helical" evidence="1">
    <location>
        <begin position="203"/>
        <end position="224"/>
    </location>
</feature>
<dbReference type="GO" id="GO:0008610">
    <property type="term" value="P:lipid biosynthetic process"/>
    <property type="evidence" value="ECO:0007669"/>
    <property type="project" value="UniProtKB-ARBA"/>
</dbReference>
<proteinExistence type="predicted"/>
<dbReference type="Pfam" id="PF00487">
    <property type="entry name" value="FA_desaturase"/>
    <property type="match status" value="1"/>
</dbReference>
<dbReference type="InterPro" id="IPR005804">
    <property type="entry name" value="FA_desaturase_dom"/>
</dbReference>
<dbReference type="PANTHER" id="PTHR19353:SF19">
    <property type="entry name" value="DELTA(5) FATTY ACID DESATURASE C-RELATED"/>
    <property type="match status" value="1"/>
</dbReference>
<keyword evidence="1" id="KW-0812">Transmembrane</keyword>
<name>A0A6I6JTZ1_9BACT</name>
<dbReference type="InterPro" id="IPR012171">
    <property type="entry name" value="Fatty_acid_desaturase"/>
</dbReference>
<dbReference type="GO" id="GO:0016020">
    <property type="term" value="C:membrane"/>
    <property type="evidence" value="ECO:0007669"/>
    <property type="project" value="TreeGrafter"/>
</dbReference>
<feature type="transmembrane region" description="Helical" evidence="1">
    <location>
        <begin position="162"/>
        <end position="182"/>
    </location>
</feature>
<gene>
    <name evidence="3" type="ORF">GM418_23330</name>
</gene>
<dbReference type="RefSeq" id="WP_158869617.1">
    <property type="nucleotide sequence ID" value="NZ_CP046401.1"/>
</dbReference>
<reference evidence="3 4" key="1">
    <citation type="submission" date="2019-11" db="EMBL/GenBank/DDBJ databases">
        <authorList>
            <person name="Zheng R.K."/>
            <person name="Sun C.M."/>
        </authorList>
    </citation>
    <scope>NUCLEOTIDE SEQUENCE [LARGE SCALE GENOMIC DNA]</scope>
    <source>
        <strain evidence="3 4">WC007</strain>
    </source>
</reference>
<keyword evidence="1" id="KW-0472">Membrane</keyword>
<keyword evidence="4" id="KW-1185">Reference proteome</keyword>
<evidence type="ECO:0000313" key="4">
    <source>
        <dbReference type="Proteomes" id="UP000428260"/>
    </source>
</evidence>
<dbReference type="CDD" id="cd03506">
    <property type="entry name" value="Delta6-FADS-like"/>
    <property type="match status" value="1"/>
</dbReference>
<accession>A0A6I6JTZ1</accession>
<evidence type="ECO:0000256" key="1">
    <source>
        <dbReference type="SAM" id="Phobius"/>
    </source>
</evidence>
<feature type="transmembrane region" description="Helical" evidence="1">
    <location>
        <begin position="47"/>
        <end position="74"/>
    </location>
</feature>
<dbReference type="PANTHER" id="PTHR19353">
    <property type="entry name" value="FATTY ACID DESATURASE 2"/>
    <property type="match status" value="1"/>
</dbReference>
<evidence type="ECO:0000259" key="2">
    <source>
        <dbReference type="Pfam" id="PF00487"/>
    </source>
</evidence>
<dbReference type="PIRSF" id="PIRSF015921">
    <property type="entry name" value="FA_sphinglp_des"/>
    <property type="match status" value="1"/>
</dbReference>
<sequence length="381" mass="44066">MGNIKYSKDKLDFTTDLRNSVNEYFSKNNIQPHGNWKIYVKTIFMSLLYLAPFILMISGLVSSVILVLLCWFIMGLGMSGLGMVTMHDANHGSFSKNQKVNRFFGNSLYLLGGFPANWRFQHNTLHHGFTNIEGHDEDIAPPGILRFSPHRPIKAIHRYQHIYAWFFYSLMTISWIVAKDFKRLKKYEEMGAKLSSKRNFNKLLIDIIISKILYYSVFLIIPLLTIPVSWYWVIGGFLLMHFTSGLVLSTIFQTAHVVPTSEYPIPDGNGELDNNWTIHQLYTTCDYSPKSTIFSWLVGGLNYQVEHHLFPYISHIHYRDISEIVQAKAKEHNLPYHVNKNFAQAVWQHIKMLKFLGEFDESAKLTAVPVSKKKKSMAVFQ</sequence>
<dbReference type="GO" id="GO:0016717">
    <property type="term" value="F:oxidoreductase activity, acting on paired donors, with oxidation of a pair of donors resulting in the reduction of molecular oxygen to two molecules of water"/>
    <property type="evidence" value="ECO:0007669"/>
    <property type="project" value="TreeGrafter"/>
</dbReference>
<organism evidence="3 4">
    <name type="scientific">Maribellus comscasis</name>
    <dbReference type="NCBI Taxonomy" id="2681766"/>
    <lineage>
        <taxon>Bacteria</taxon>
        <taxon>Pseudomonadati</taxon>
        <taxon>Bacteroidota</taxon>
        <taxon>Bacteroidia</taxon>
        <taxon>Marinilabiliales</taxon>
        <taxon>Prolixibacteraceae</taxon>
        <taxon>Maribellus</taxon>
    </lineage>
</organism>